<comment type="caution">
    <text evidence="2">The sequence shown here is derived from an EMBL/GenBank/DDBJ whole genome shotgun (WGS) entry which is preliminary data.</text>
</comment>
<accession>A0A833ZDR9</accession>
<feature type="region of interest" description="Disordered" evidence="1">
    <location>
        <begin position="65"/>
        <end position="120"/>
    </location>
</feature>
<sequence length="120" mass="12297">MGRSSPEGSQERPQPSPPTPSPTSAVTGCSGPKYSEIVGLKPHSSVVSPRPRVAQCHRICPTQLPSWSLGGPGGITPPGSPQGLGTEAGPRLPHAPSSFSWTGPDGFLPCAKSPASPHSW</sequence>
<feature type="region of interest" description="Disordered" evidence="1">
    <location>
        <begin position="1"/>
        <end position="34"/>
    </location>
</feature>
<organism evidence="2 3">
    <name type="scientific">Phyllostomus discolor</name>
    <name type="common">pale spear-nosed bat</name>
    <dbReference type="NCBI Taxonomy" id="89673"/>
    <lineage>
        <taxon>Eukaryota</taxon>
        <taxon>Metazoa</taxon>
        <taxon>Chordata</taxon>
        <taxon>Craniata</taxon>
        <taxon>Vertebrata</taxon>
        <taxon>Euteleostomi</taxon>
        <taxon>Mammalia</taxon>
        <taxon>Eutheria</taxon>
        <taxon>Laurasiatheria</taxon>
        <taxon>Chiroptera</taxon>
        <taxon>Yangochiroptera</taxon>
        <taxon>Phyllostomidae</taxon>
        <taxon>Phyllostominae</taxon>
        <taxon>Phyllostomus</taxon>
    </lineage>
</organism>
<protein>
    <submittedName>
        <fullName evidence="2">Uncharacterized protein</fullName>
    </submittedName>
</protein>
<name>A0A833ZDR9_9CHIR</name>
<feature type="compositionally biased region" description="Polar residues" evidence="1">
    <location>
        <begin position="1"/>
        <end position="12"/>
    </location>
</feature>
<evidence type="ECO:0000313" key="3">
    <source>
        <dbReference type="Proteomes" id="UP000664940"/>
    </source>
</evidence>
<dbReference type="AlphaFoldDB" id="A0A833ZDR9"/>
<dbReference type="Proteomes" id="UP000664940">
    <property type="component" value="Unassembled WGS sequence"/>
</dbReference>
<gene>
    <name evidence="2" type="ORF">HJG60_012181</name>
</gene>
<dbReference type="PROSITE" id="PS51257">
    <property type="entry name" value="PROKAR_LIPOPROTEIN"/>
    <property type="match status" value="1"/>
</dbReference>
<reference evidence="2 3" key="1">
    <citation type="journal article" date="2020" name="Nature">
        <title>Six reference-quality genomes reveal evolution of bat adaptations.</title>
        <authorList>
            <person name="Jebb D."/>
            <person name="Huang Z."/>
            <person name="Pippel M."/>
            <person name="Hughes G.M."/>
            <person name="Lavrichenko K."/>
            <person name="Devanna P."/>
            <person name="Winkler S."/>
            <person name="Jermiin L.S."/>
            <person name="Skirmuntt E.C."/>
            <person name="Katzourakis A."/>
            <person name="Burkitt-Gray L."/>
            <person name="Ray D.A."/>
            <person name="Sullivan K.A.M."/>
            <person name="Roscito J.G."/>
            <person name="Kirilenko B.M."/>
            <person name="Davalos L.M."/>
            <person name="Corthals A.P."/>
            <person name="Power M.L."/>
            <person name="Jones G."/>
            <person name="Ransome R.D."/>
            <person name="Dechmann D.K.N."/>
            <person name="Locatelli A.G."/>
            <person name="Puechmaille S.J."/>
            <person name="Fedrigo O."/>
            <person name="Jarvis E.D."/>
            <person name="Hiller M."/>
            <person name="Vernes S.C."/>
            <person name="Myers E.W."/>
            <person name="Teeling E.C."/>
        </authorList>
    </citation>
    <scope>NUCLEOTIDE SEQUENCE [LARGE SCALE GENOMIC DNA]</scope>
    <source>
        <strain evidence="2">Bat1K_MPI-CBG_1</strain>
    </source>
</reference>
<evidence type="ECO:0000313" key="2">
    <source>
        <dbReference type="EMBL" id="KAF6090793.1"/>
    </source>
</evidence>
<proteinExistence type="predicted"/>
<dbReference type="EMBL" id="JABVXQ010000009">
    <property type="protein sequence ID" value="KAF6090793.1"/>
    <property type="molecule type" value="Genomic_DNA"/>
</dbReference>
<evidence type="ECO:0000256" key="1">
    <source>
        <dbReference type="SAM" id="MobiDB-lite"/>
    </source>
</evidence>